<protein>
    <submittedName>
        <fullName evidence="2">Uncharacterized protein</fullName>
    </submittedName>
</protein>
<keyword evidence="3" id="KW-1185">Reference proteome</keyword>
<dbReference type="HOGENOM" id="CLU_2353348_0_0_2"/>
<dbReference type="eggNOG" id="arCOG09830">
    <property type="taxonomic scope" value="Archaea"/>
</dbReference>
<dbReference type="Proteomes" id="UP000007478">
    <property type="component" value="Chromosome"/>
</dbReference>
<gene>
    <name evidence="2" type="ordered locus">TERMP_00592</name>
</gene>
<proteinExistence type="predicted"/>
<accession>F0LKB1</accession>
<keyword evidence="1" id="KW-0812">Transmembrane</keyword>
<keyword evidence="1" id="KW-0472">Membrane</keyword>
<feature type="transmembrane region" description="Helical" evidence="1">
    <location>
        <begin position="74"/>
        <end position="95"/>
    </location>
</feature>
<reference evidence="2 3" key="1">
    <citation type="journal article" date="2011" name="J. Bacteriol.">
        <title>Complete genome sequence of the hyperthermophilic, piezophilic, heterotrophic, and carboxydotrophic archaeon Thermococcus barophilus MP.</title>
        <authorList>
            <person name="Vannier P."/>
            <person name="Marteinsson V.T."/>
            <person name="Fridjonsson O.H."/>
            <person name="Oger P."/>
            <person name="Jebbar M."/>
        </authorList>
    </citation>
    <scope>NUCLEOTIDE SEQUENCE [LARGE SCALE GENOMIC DNA]</scope>
    <source>
        <strain evidence="3">DSM 11836 / MP</strain>
    </source>
</reference>
<dbReference type="AlphaFoldDB" id="F0LKB1"/>
<dbReference type="EMBL" id="CP002372">
    <property type="protein sequence ID" value="ADT83569.1"/>
    <property type="molecule type" value="Genomic_DNA"/>
</dbReference>
<dbReference type="PATRIC" id="fig|391623.17.peg.593"/>
<sequence>MWRKALVLGLVLITIGMVVGGAVESSNIGLALWAWHAWHHKDTSGDKSTVEAGSAVTAAGSILWGIAERQAVRTTATVVASYLGLGLIGTGVLIVG</sequence>
<evidence type="ECO:0000313" key="2">
    <source>
        <dbReference type="EMBL" id="ADT83569.1"/>
    </source>
</evidence>
<feature type="transmembrane region" description="Helical" evidence="1">
    <location>
        <begin position="49"/>
        <end position="67"/>
    </location>
</feature>
<name>F0LKB1_THEBM</name>
<evidence type="ECO:0000313" key="3">
    <source>
        <dbReference type="Proteomes" id="UP000007478"/>
    </source>
</evidence>
<dbReference type="GeneID" id="10040910"/>
<dbReference type="RefSeq" id="WP_013466867.1">
    <property type="nucleotide sequence ID" value="NC_014804.1"/>
</dbReference>
<dbReference type="OrthoDB" id="102640at2157"/>
<dbReference type="KEGG" id="tba:TERMP_00592"/>
<evidence type="ECO:0000256" key="1">
    <source>
        <dbReference type="SAM" id="Phobius"/>
    </source>
</evidence>
<organism evidence="2 3">
    <name type="scientific">Thermococcus barophilus (strain DSM 11836 / MP)</name>
    <dbReference type="NCBI Taxonomy" id="391623"/>
    <lineage>
        <taxon>Archaea</taxon>
        <taxon>Methanobacteriati</taxon>
        <taxon>Methanobacteriota</taxon>
        <taxon>Thermococci</taxon>
        <taxon>Thermococcales</taxon>
        <taxon>Thermococcaceae</taxon>
        <taxon>Thermococcus</taxon>
    </lineage>
</organism>
<keyword evidence="1" id="KW-1133">Transmembrane helix</keyword>